<evidence type="ECO:0000256" key="6">
    <source>
        <dbReference type="ARBA" id="ARBA00022729"/>
    </source>
</evidence>
<evidence type="ECO:0000256" key="10">
    <source>
        <dbReference type="ARBA" id="ARBA00023136"/>
    </source>
</evidence>
<evidence type="ECO:0000259" key="15">
    <source>
        <dbReference type="PROSITE" id="PS50853"/>
    </source>
</evidence>
<evidence type="ECO:0000256" key="1">
    <source>
        <dbReference type="ARBA" id="ARBA00004479"/>
    </source>
</evidence>
<dbReference type="GO" id="GO:0046872">
    <property type="term" value="F:metal ion binding"/>
    <property type="evidence" value="ECO:0007669"/>
    <property type="project" value="UniProtKB-KW"/>
</dbReference>
<keyword evidence="17" id="KW-1185">Reference proteome</keyword>
<feature type="domain" description="Fibronectin type-III" evidence="15">
    <location>
        <begin position="111"/>
        <end position="210"/>
    </location>
</feature>
<keyword evidence="11 14" id="KW-1015">Disulfide bond</keyword>
<comment type="similarity">
    <text evidence="2 14">Belongs to the type I cytokine receptor family. Type 1 subfamily.</text>
</comment>
<evidence type="ECO:0000256" key="7">
    <source>
        <dbReference type="ARBA" id="ARBA00022737"/>
    </source>
</evidence>
<dbReference type="GO" id="GO:0004925">
    <property type="term" value="F:prolactin receptor activity"/>
    <property type="evidence" value="ECO:0007669"/>
    <property type="project" value="TreeGrafter"/>
</dbReference>
<dbReference type="InterPro" id="IPR036116">
    <property type="entry name" value="FN3_sf"/>
</dbReference>
<keyword evidence="10 14" id="KW-0472">Membrane</keyword>
<dbReference type="PANTHER" id="PTHR23036">
    <property type="entry name" value="CYTOKINE RECEPTOR"/>
    <property type="match status" value="1"/>
</dbReference>
<dbReference type="Proteomes" id="UP000050525">
    <property type="component" value="Unassembled WGS sequence"/>
</dbReference>
<dbReference type="FunFam" id="2.60.40.10:FF:000358">
    <property type="entry name" value="Prolactin receptor"/>
    <property type="match status" value="2"/>
</dbReference>
<dbReference type="STRING" id="8496.A0A151MWZ4"/>
<keyword evidence="9 14" id="KW-1133">Transmembrane helix</keyword>
<accession>A0A151MWZ4</accession>
<dbReference type="Pfam" id="PF09067">
    <property type="entry name" value="EpoR_lig-bind"/>
    <property type="match status" value="2"/>
</dbReference>
<evidence type="ECO:0000256" key="8">
    <source>
        <dbReference type="ARBA" id="ARBA00022833"/>
    </source>
</evidence>
<dbReference type="eggNOG" id="ENOG502R22A">
    <property type="taxonomic scope" value="Eukaryota"/>
</dbReference>
<dbReference type="GO" id="GO:0017046">
    <property type="term" value="F:peptide hormone binding"/>
    <property type="evidence" value="ECO:0007669"/>
    <property type="project" value="TreeGrafter"/>
</dbReference>
<dbReference type="InterPro" id="IPR003961">
    <property type="entry name" value="FN3_dom"/>
</dbReference>
<dbReference type="SUPFAM" id="SSF49265">
    <property type="entry name" value="Fibronectin type III"/>
    <property type="match status" value="4"/>
</dbReference>
<dbReference type="GO" id="GO:0043235">
    <property type="term" value="C:receptor complex"/>
    <property type="evidence" value="ECO:0007669"/>
    <property type="project" value="TreeGrafter"/>
</dbReference>
<evidence type="ECO:0000256" key="9">
    <source>
        <dbReference type="ARBA" id="ARBA00022989"/>
    </source>
</evidence>
<dbReference type="EMBL" id="AKHW03004724">
    <property type="protein sequence ID" value="KYO28995.1"/>
    <property type="molecule type" value="Genomic_DNA"/>
</dbReference>
<dbReference type="Gene3D" id="2.60.40.10">
    <property type="entry name" value="Immunoglobulins"/>
    <property type="match status" value="4"/>
</dbReference>
<proteinExistence type="inferred from homology"/>
<evidence type="ECO:0000256" key="4">
    <source>
        <dbReference type="ARBA" id="ARBA00022692"/>
    </source>
</evidence>
<evidence type="ECO:0000256" key="2">
    <source>
        <dbReference type="ARBA" id="ARBA00007885"/>
    </source>
</evidence>
<comment type="caution">
    <text evidence="16">The sequence shown here is derived from an EMBL/GenBank/DDBJ whole genome shotgun (WGS) entry which is preliminary data.</text>
</comment>
<protein>
    <recommendedName>
        <fullName evidence="3 14">Prolactin receptor</fullName>
        <shortName evidence="14">PRL-R</shortName>
    </recommendedName>
</protein>
<feature type="domain" description="Fibronectin type-III" evidence="15">
    <location>
        <begin position="315"/>
        <end position="414"/>
    </location>
</feature>
<gene>
    <name evidence="14 16" type="primary">PRLR</name>
    <name evidence="16" type="ORF">Y1Q_0009815</name>
</gene>
<feature type="domain" description="Fibronectin type-III" evidence="15">
    <location>
        <begin position="9"/>
        <end position="110"/>
    </location>
</feature>
<dbReference type="FunFam" id="2.60.40.10:FF:000287">
    <property type="entry name" value="Prolactin receptor"/>
    <property type="match status" value="2"/>
</dbReference>
<evidence type="ECO:0000313" key="17">
    <source>
        <dbReference type="Proteomes" id="UP000050525"/>
    </source>
</evidence>
<dbReference type="InterPro" id="IPR013783">
    <property type="entry name" value="Ig-like_fold"/>
</dbReference>
<name>A0A151MWZ4_ALLMI</name>
<feature type="domain" description="Fibronectin type-III" evidence="15">
    <location>
        <begin position="213"/>
        <end position="314"/>
    </location>
</feature>
<dbReference type="SMART" id="SM00060">
    <property type="entry name" value="FN3"/>
    <property type="match status" value="4"/>
</dbReference>
<dbReference type="GO" id="GO:0008284">
    <property type="term" value="P:positive regulation of cell population proliferation"/>
    <property type="evidence" value="ECO:0007669"/>
    <property type="project" value="TreeGrafter"/>
</dbReference>
<evidence type="ECO:0000256" key="5">
    <source>
        <dbReference type="ARBA" id="ARBA00022723"/>
    </source>
</evidence>
<feature type="transmembrane region" description="Helical" evidence="14">
    <location>
        <begin position="420"/>
        <end position="442"/>
    </location>
</feature>
<keyword evidence="7" id="KW-0677">Repeat</keyword>
<keyword evidence="4 14" id="KW-0812">Transmembrane</keyword>
<comment type="domain">
    <text evidence="14">The box 1 motif is required for JAK interaction and/or activation.</text>
</comment>
<dbReference type="GO" id="GO:0019955">
    <property type="term" value="F:cytokine binding"/>
    <property type="evidence" value="ECO:0007669"/>
    <property type="project" value="TreeGrafter"/>
</dbReference>
<evidence type="ECO:0000313" key="16">
    <source>
        <dbReference type="EMBL" id="KYO28995.1"/>
    </source>
</evidence>
<evidence type="ECO:0000256" key="12">
    <source>
        <dbReference type="ARBA" id="ARBA00023170"/>
    </source>
</evidence>
<keyword evidence="6" id="KW-0732">Signal</keyword>
<evidence type="ECO:0000256" key="14">
    <source>
        <dbReference type="RuleBase" id="RU365035"/>
    </source>
</evidence>
<comment type="domain">
    <text evidence="14">The WSXWS motif appears to be necessary for proper protein folding and thereby efficient intracellular transport and cell-surface receptor binding.</text>
</comment>
<comment type="function">
    <text evidence="14">This is a receptor for the anterior pituitary hormone prolactin.</text>
</comment>
<evidence type="ECO:0000256" key="11">
    <source>
        <dbReference type="ARBA" id="ARBA00023157"/>
    </source>
</evidence>
<reference evidence="16 17" key="1">
    <citation type="journal article" date="2012" name="Genome Biol.">
        <title>Sequencing three crocodilian genomes to illuminate the evolution of archosaurs and amniotes.</title>
        <authorList>
            <person name="St John J.A."/>
            <person name="Braun E.L."/>
            <person name="Isberg S.R."/>
            <person name="Miles L.G."/>
            <person name="Chong A.Y."/>
            <person name="Gongora J."/>
            <person name="Dalzell P."/>
            <person name="Moran C."/>
            <person name="Bed'hom B."/>
            <person name="Abzhanov A."/>
            <person name="Burgess S.C."/>
            <person name="Cooksey A.M."/>
            <person name="Castoe T.A."/>
            <person name="Crawford N.G."/>
            <person name="Densmore L.D."/>
            <person name="Drew J.C."/>
            <person name="Edwards S.V."/>
            <person name="Faircloth B.C."/>
            <person name="Fujita M.K."/>
            <person name="Greenwold M.J."/>
            <person name="Hoffmann F.G."/>
            <person name="Howard J.M."/>
            <person name="Iguchi T."/>
            <person name="Janes D.E."/>
            <person name="Khan S.Y."/>
            <person name="Kohno S."/>
            <person name="de Koning A.J."/>
            <person name="Lance S.L."/>
            <person name="McCarthy F.M."/>
            <person name="McCormack J.E."/>
            <person name="Merchant M.E."/>
            <person name="Peterson D.G."/>
            <person name="Pollock D.D."/>
            <person name="Pourmand N."/>
            <person name="Raney B.J."/>
            <person name="Roessler K.A."/>
            <person name="Sanford J.R."/>
            <person name="Sawyer R.H."/>
            <person name="Schmidt C.J."/>
            <person name="Triplett E.W."/>
            <person name="Tuberville T.D."/>
            <person name="Venegas-Anaya M."/>
            <person name="Howard J.T."/>
            <person name="Jarvis E.D."/>
            <person name="Guillette L.J.Jr."/>
            <person name="Glenn T.C."/>
            <person name="Green R.E."/>
            <person name="Ray D.A."/>
        </authorList>
    </citation>
    <scope>NUCLEOTIDE SEQUENCE [LARGE SCALE GENOMIC DNA]</scope>
    <source>
        <strain evidence="16">KSC_2009_1</strain>
    </source>
</reference>
<keyword evidence="5 14" id="KW-0479">Metal-binding</keyword>
<sequence>MVYLNGQSPPGKPEVLRCRSPEKETLACWWKPGSDGGLPTNYTLLYNKEGEEQINECLDYRTAGPNSCYFDKKHTSLWTTYNITVRATNELGTNISDPHYVDVASIVQPTAPVDLSLEVKQTAGILYLWAKWSPPPLINVRPRWLILYYELRLKPEGKEEWQTIFVGQQTQYKVLKLYPGLKYVVQVRCIPDRGEWSEWSLESYIRIPKGQSAPGKPEIMRCRSPEKETFTCWWKPGSDGGLPTNYTLNYYKEGEELINECPDYKTAGPNSCYFDKKHTSLWTIYNITVKATNRMGSSISDPHYVDVTYIVQPDPPMNVIPAVGIQDGKPYLLVKWSPPPLADVRSGWLTLIYELRLKTEGEEWETFLVGQQTQYKIFSLNPGNKYIVQVHCKPDHHGAWSEWSQEKYIQLPSDFRMKDLIVWIFVGLLSSVICLIMIWMMVLKGYSMVSCILPPVPGPKIKGFDTHLLETGKSEELLSALGCQGFPPTSNSQDLLIEFLEVDDSEDQQLMPSHDKGHSSKNMKLVHKEMDSDSGRGSCDSPSLLSERCREARIPAPAFQTPNTGEIQENFAKNNRWEMQSTKVEGNVLCSNTSSPKSSTWPGAQLLNNQALKFSCPNNADDNKRNTGSMNRTVVSLLRGNEEKHQSRYSNTIETISSEKVDKQEEMQNLHSKAGQDAVQLLSNEKSPFLPGKLLDYVEVHKVNQDGALSVLLKHKENSGKTEKYNNPGISKEYTKVSRVVDSNLLVLIPDARVQPTPVFQEPPQEPAQSLQQDQAEKNMSYCLTAPIECKNQTGGLDYMDPSSFMCSFN</sequence>
<evidence type="ECO:0000256" key="13">
    <source>
        <dbReference type="ARBA" id="ARBA00023180"/>
    </source>
</evidence>
<dbReference type="CDD" id="cd00063">
    <property type="entry name" value="FN3"/>
    <property type="match status" value="4"/>
</dbReference>
<dbReference type="GO" id="GO:0009897">
    <property type="term" value="C:external side of plasma membrane"/>
    <property type="evidence" value="ECO:0007669"/>
    <property type="project" value="TreeGrafter"/>
</dbReference>
<dbReference type="PROSITE" id="PS50853">
    <property type="entry name" value="FN3"/>
    <property type="match status" value="4"/>
</dbReference>
<keyword evidence="8 14" id="KW-0862">Zinc</keyword>
<evidence type="ECO:0000256" key="3">
    <source>
        <dbReference type="ARBA" id="ARBA00019818"/>
    </source>
</evidence>
<dbReference type="AlphaFoldDB" id="A0A151MWZ4"/>
<keyword evidence="13" id="KW-0325">Glycoprotein</keyword>
<dbReference type="InterPro" id="IPR050379">
    <property type="entry name" value="Type-I_Cytokine_Rcpt"/>
</dbReference>
<dbReference type="InterPro" id="IPR015152">
    <property type="entry name" value="Growth/epo_recpt_lig-bind"/>
</dbReference>
<dbReference type="PANTHER" id="PTHR23036:SF86">
    <property type="entry name" value="PROLACTIN RECEPTOR"/>
    <property type="match status" value="1"/>
</dbReference>
<organism evidence="16 17">
    <name type="scientific">Alligator mississippiensis</name>
    <name type="common">American alligator</name>
    <dbReference type="NCBI Taxonomy" id="8496"/>
    <lineage>
        <taxon>Eukaryota</taxon>
        <taxon>Metazoa</taxon>
        <taxon>Chordata</taxon>
        <taxon>Craniata</taxon>
        <taxon>Vertebrata</taxon>
        <taxon>Euteleostomi</taxon>
        <taxon>Archelosauria</taxon>
        <taxon>Archosauria</taxon>
        <taxon>Crocodylia</taxon>
        <taxon>Alligatoridae</taxon>
        <taxon>Alligatorinae</taxon>
        <taxon>Alligator</taxon>
    </lineage>
</organism>
<comment type="subcellular location">
    <subcellularLocation>
        <location evidence="1 14">Membrane</location>
        <topology evidence="1 14">Single-pass type I membrane protein</topology>
    </subcellularLocation>
</comment>
<keyword evidence="12 14" id="KW-0675">Receptor</keyword>